<evidence type="ECO:0000256" key="10">
    <source>
        <dbReference type="ARBA" id="ARBA00036018"/>
    </source>
</evidence>
<dbReference type="PROSITE" id="PS50920">
    <property type="entry name" value="SOLCAR"/>
    <property type="match status" value="3"/>
</dbReference>
<comment type="similarity">
    <text evidence="2 21">Belongs to the mitochondrial carrier (TC 2.A.29) family.</text>
</comment>
<comment type="catalytic activity">
    <reaction evidence="18">
        <text>glutarate(in) + 2-oxoglutarate(out) = glutarate(out) + 2-oxoglutarate(in)</text>
        <dbReference type="Rhea" id="RHEA:71751"/>
        <dbReference type="ChEBI" id="CHEBI:16810"/>
        <dbReference type="ChEBI" id="CHEBI:30921"/>
    </reaction>
</comment>
<evidence type="ECO:0000256" key="9">
    <source>
        <dbReference type="ARBA" id="ARBA00023136"/>
    </source>
</evidence>
<dbReference type="STRING" id="6832.A0A553PMJ5"/>
<dbReference type="Gene3D" id="1.50.40.10">
    <property type="entry name" value="Mitochondrial carrier domain"/>
    <property type="match status" value="1"/>
</dbReference>
<evidence type="ECO:0000313" key="23">
    <source>
        <dbReference type="Proteomes" id="UP000318571"/>
    </source>
</evidence>
<dbReference type="InterPro" id="IPR051752">
    <property type="entry name" value="Mito_2-oxodicarb_carrier"/>
</dbReference>
<keyword evidence="4 20" id="KW-0812">Transmembrane</keyword>
<evidence type="ECO:0000256" key="7">
    <source>
        <dbReference type="ARBA" id="ARBA00022989"/>
    </source>
</evidence>
<dbReference type="EMBL" id="VCGU01000003">
    <property type="protein sequence ID" value="TRY78904.1"/>
    <property type="molecule type" value="Genomic_DNA"/>
</dbReference>
<dbReference type="Pfam" id="PF00153">
    <property type="entry name" value="Mito_carr"/>
    <property type="match status" value="3"/>
</dbReference>
<comment type="caution">
    <text evidence="22">The sequence shown here is derived from an EMBL/GenBank/DDBJ whole genome shotgun (WGS) entry which is preliminary data.</text>
</comment>
<keyword evidence="9 20" id="KW-0472">Membrane</keyword>
<dbReference type="InterPro" id="IPR023395">
    <property type="entry name" value="MCP_dom_sf"/>
</dbReference>
<evidence type="ECO:0000256" key="5">
    <source>
        <dbReference type="ARBA" id="ARBA00022737"/>
    </source>
</evidence>
<comment type="catalytic activity">
    <reaction evidence="10">
        <text>2-oxoadipate(in) + 2-oxoglutarate(out) = 2-oxoadipate(out) + 2-oxoglutarate(in)</text>
        <dbReference type="Rhea" id="RHEA:71739"/>
        <dbReference type="ChEBI" id="CHEBI:16810"/>
        <dbReference type="ChEBI" id="CHEBI:57499"/>
    </reaction>
</comment>
<evidence type="ECO:0000256" key="8">
    <source>
        <dbReference type="ARBA" id="ARBA00023128"/>
    </source>
</evidence>
<keyword evidence="5" id="KW-0677">Repeat</keyword>
<comment type="catalytic activity">
    <reaction evidence="15">
        <text>citrate(in) + 2-oxoglutarate(out) = citrate(out) + 2-oxoglutarate(in)</text>
        <dbReference type="Rhea" id="RHEA:71763"/>
        <dbReference type="ChEBI" id="CHEBI:16810"/>
        <dbReference type="ChEBI" id="CHEBI:16947"/>
    </reaction>
</comment>
<comment type="catalytic activity">
    <reaction evidence="16">
        <text>L-2-aminoadipate(in) + 2-oxoglutarate(out) = L-2-aminoadipate(out) + 2-oxoglutarate(in)</text>
        <dbReference type="Rhea" id="RHEA:71747"/>
        <dbReference type="ChEBI" id="CHEBI:16810"/>
        <dbReference type="ChEBI" id="CHEBI:58672"/>
    </reaction>
</comment>
<evidence type="ECO:0000256" key="18">
    <source>
        <dbReference type="ARBA" id="ARBA00048920"/>
    </source>
</evidence>
<evidence type="ECO:0000256" key="6">
    <source>
        <dbReference type="ARBA" id="ARBA00022792"/>
    </source>
</evidence>
<dbReference type="PRINTS" id="PR00926">
    <property type="entry name" value="MITOCARRIER"/>
</dbReference>
<keyword evidence="8" id="KW-0496">Mitochondrion</keyword>
<name>A0A553PMJ5_TIGCA</name>
<evidence type="ECO:0000256" key="17">
    <source>
        <dbReference type="ARBA" id="ARBA00048581"/>
    </source>
</evidence>
<feature type="repeat" description="Solcar" evidence="20">
    <location>
        <begin position="210"/>
        <end position="299"/>
    </location>
</feature>
<evidence type="ECO:0000256" key="2">
    <source>
        <dbReference type="ARBA" id="ARBA00006375"/>
    </source>
</evidence>
<evidence type="ECO:0000256" key="3">
    <source>
        <dbReference type="ARBA" id="ARBA00022448"/>
    </source>
</evidence>
<dbReference type="SUPFAM" id="SSF103506">
    <property type="entry name" value="Mitochondrial carrier"/>
    <property type="match status" value="1"/>
</dbReference>
<evidence type="ECO:0000256" key="15">
    <source>
        <dbReference type="ARBA" id="ARBA00048003"/>
    </source>
</evidence>
<proteinExistence type="inferred from homology"/>
<sequence length="305" mass="33831">MPKILTKDNGLQMISGGCAGCVEVAIMHPLDLIKTRLQIQSNASRGSANHYNGVGDCMVKMYRQEGLKSYWKGIIPPLCVETPKRAWKFGTYEIFKTQMGYRRDGSMTFGQMATVNLMAGMGSGVTEAIIVNPFEVVKVKMQSNRSHQSARPTTWSVAREIIREDGMGRNGLLGKGLTATIGRNGAFNTIYFGFFYTVVHNTETLENKWLELARKFALGFISGTMASIFNIPFDVAKSRIQGPQPEPGKIAYRGTFRTIGMVYSKEGFAALYKGLVPKIMRLGPGGAIMLIVKDYVFDHLKVRFP</sequence>
<protein>
    <recommendedName>
        <fullName evidence="11">Mitochondrial 2-oxodicarboxylate carrier</fullName>
    </recommendedName>
    <alternativeName>
        <fullName evidence="12">Solute carrier family 25 member 21</fullName>
    </alternativeName>
</protein>
<comment type="function">
    <text evidence="13">Transports dicarboxylates across the inner membranes of mitochondria by a counter-exchange mechanism. Can transport 2-oxoadipate (2-oxohexanedioate), 2-oxoglutarate, adipate (hexanedioate), glutarate, and to a lesser extent, pimelate (heptanedioate), 2-oxopimelate (2-oxoheptanedioate), 2-aminoadipate (2-aminohexanedioate), oxaloacetate, and citrate. Plays a central role in catabolism of lysine, hydroxylysine, and tryptophan, by transporting common metabolite intermediates (such as 2-oxoadipate) into the mitochondria, where it is converted into acetyl-CoA and can enter the citric acid (TCA) cycle.</text>
</comment>
<comment type="catalytic activity">
    <reaction evidence="17">
        <text>2-oxoheptanedioate(in) + 2-oxoglutarate(out) = 2-oxoheptanedioate(out) + 2-oxoglutarate(in)</text>
        <dbReference type="Rhea" id="RHEA:71755"/>
        <dbReference type="ChEBI" id="CHEBI:16810"/>
        <dbReference type="ChEBI" id="CHEBI:72701"/>
    </reaction>
</comment>
<feature type="repeat" description="Solcar" evidence="20">
    <location>
        <begin position="111"/>
        <end position="201"/>
    </location>
</feature>
<dbReference type="OMA" id="LPFQYQF"/>
<dbReference type="InterPro" id="IPR002067">
    <property type="entry name" value="MCP"/>
</dbReference>
<dbReference type="AlphaFoldDB" id="A0A553PMJ5"/>
<dbReference type="InterPro" id="IPR018108">
    <property type="entry name" value="MCP_transmembrane"/>
</dbReference>
<dbReference type="OrthoDB" id="434783at2759"/>
<evidence type="ECO:0000256" key="16">
    <source>
        <dbReference type="ARBA" id="ARBA00048303"/>
    </source>
</evidence>
<comment type="catalytic activity">
    <reaction evidence="14">
        <text>heptanedioate(in) + 2-oxoglutarate(out) = heptanedioate(out) + 2-oxoglutarate(in)</text>
        <dbReference type="Rhea" id="RHEA:71759"/>
        <dbReference type="ChEBI" id="CHEBI:16810"/>
        <dbReference type="ChEBI" id="CHEBI:36165"/>
    </reaction>
</comment>
<keyword evidence="3 21" id="KW-0813">Transport</keyword>
<dbReference type="GO" id="GO:0005743">
    <property type="term" value="C:mitochondrial inner membrane"/>
    <property type="evidence" value="ECO:0007669"/>
    <property type="project" value="UniProtKB-SubCell"/>
</dbReference>
<dbReference type="GO" id="GO:0055085">
    <property type="term" value="P:transmembrane transport"/>
    <property type="evidence" value="ECO:0007669"/>
    <property type="project" value="InterPro"/>
</dbReference>
<evidence type="ECO:0000256" key="4">
    <source>
        <dbReference type="ARBA" id="ARBA00022692"/>
    </source>
</evidence>
<accession>A0A553PMJ5</accession>
<organism evidence="22 23">
    <name type="scientific">Tigriopus californicus</name>
    <name type="common">Marine copepod</name>
    <dbReference type="NCBI Taxonomy" id="6832"/>
    <lineage>
        <taxon>Eukaryota</taxon>
        <taxon>Metazoa</taxon>
        <taxon>Ecdysozoa</taxon>
        <taxon>Arthropoda</taxon>
        <taxon>Crustacea</taxon>
        <taxon>Multicrustacea</taxon>
        <taxon>Hexanauplia</taxon>
        <taxon>Copepoda</taxon>
        <taxon>Harpacticoida</taxon>
        <taxon>Harpacticidae</taxon>
        <taxon>Tigriopus</taxon>
    </lineage>
</organism>
<evidence type="ECO:0000256" key="19">
    <source>
        <dbReference type="ARBA" id="ARBA00048998"/>
    </source>
</evidence>
<evidence type="ECO:0000313" key="22">
    <source>
        <dbReference type="EMBL" id="TRY78904.1"/>
    </source>
</evidence>
<dbReference type="PANTHER" id="PTHR46356:SF1">
    <property type="entry name" value="MITOCHONDRIAL 2-OXODICARBOXYLATE CARRIER"/>
    <property type="match status" value="1"/>
</dbReference>
<evidence type="ECO:0000256" key="13">
    <source>
        <dbReference type="ARBA" id="ARBA00046087"/>
    </source>
</evidence>
<evidence type="ECO:0000256" key="1">
    <source>
        <dbReference type="ARBA" id="ARBA00004448"/>
    </source>
</evidence>
<comment type="catalytic activity">
    <reaction evidence="19">
        <text>hexanedioate(in) + 2-oxoglutarate(out) = hexanedioate(out) + 2-oxoglutarate(in)</text>
        <dbReference type="Rhea" id="RHEA:71743"/>
        <dbReference type="ChEBI" id="CHEBI:16810"/>
        <dbReference type="ChEBI" id="CHEBI:17128"/>
    </reaction>
</comment>
<comment type="subcellular location">
    <subcellularLocation>
        <location evidence="1">Mitochondrion inner membrane</location>
        <topology evidence="1">Multi-pass membrane protein</topology>
    </subcellularLocation>
</comment>
<reference evidence="22 23" key="1">
    <citation type="journal article" date="2018" name="Nat. Ecol. Evol.">
        <title>Genomic signatures of mitonuclear coevolution across populations of Tigriopus californicus.</title>
        <authorList>
            <person name="Barreto F.S."/>
            <person name="Watson E.T."/>
            <person name="Lima T.G."/>
            <person name="Willett C.S."/>
            <person name="Edmands S."/>
            <person name="Li W."/>
            <person name="Burton R.S."/>
        </authorList>
    </citation>
    <scope>NUCLEOTIDE SEQUENCE [LARGE SCALE GENOMIC DNA]</scope>
    <source>
        <strain evidence="22 23">San Diego</strain>
    </source>
</reference>
<keyword evidence="23" id="KW-1185">Reference proteome</keyword>
<evidence type="ECO:0000256" key="21">
    <source>
        <dbReference type="RuleBase" id="RU000488"/>
    </source>
</evidence>
<gene>
    <name evidence="22" type="ORF">TCAL_12821</name>
</gene>
<keyword evidence="7" id="KW-1133">Transmembrane helix</keyword>
<evidence type="ECO:0000256" key="20">
    <source>
        <dbReference type="PROSITE-ProRule" id="PRU00282"/>
    </source>
</evidence>
<evidence type="ECO:0000256" key="11">
    <source>
        <dbReference type="ARBA" id="ARBA00039747"/>
    </source>
</evidence>
<evidence type="ECO:0000256" key="12">
    <source>
        <dbReference type="ARBA" id="ARBA00041874"/>
    </source>
</evidence>
<keyword evidence="6" id="KW-0999">Mitochondrion inner membrane</keyword>
<dbReference type="PANTHER" id="PTHR46356">
    <property type="entry name" value="MITOCHONDRIAL 2-OXODICARBOXYLATE CARRIER"/>
    <property type="match status" value="1"/>
</dbReference>
<evidence type="ECO:0000256" key="14">
    <source>
        <dbReference type="ARBA" id="ARBA00047537"/>
    </source>
</evidence>
<dbReference type="Proteomes" id="UP000318571">
    <property type="component" value="Chromosome 11"/>
</dbReference>
<feature type="repeat" description="Solcar" evidence="20">
    <location>
        <begin position="7"/>
        <end position="98"/>
    </location>
</feature>